<feature type="domain" description="Response regulatory" evidence="3">
    <location>
        <begin position="242"/>
        <end position="356"/>
    </location>
</feature>
<dbReference type="InterPro" id="IPR013324">
    <property type="entry name" value="RNA_pol_sigma_r3/r4-like"/>
</dbReference>
<evidence type="ECO:0000256" key="1">
    <source>
        <dbReference type="ARBA" id="ARBA00022553"/>
    </source>
</evidence>
<reference evidence="4 5" key="1">
    <citation type="submission" date="2016-10" db="EMBL/GenBank/DDBJ databases">
        <authorList>
            <person name="de Groot N.N."/>
        </authorList>
    </citation>
    <scope>NUCLEOTIDE SEQUENCE [LARGE SCALE GENOMIC DNA]</scope>
    <source>
        <strain evidence="4 5">DSM 29316</strain>
    </source>
</reference>
<dbReference type="SMART" id="SM00448">
    <property type="entry name" value="REC"/>
    <property type="match status" value="1"/>
</dbReference>
<dbReference type="InterPro" id="IPR053866">
    <property type="entry name" value="PhyR_sigma2"/>
</dbReference>
<dbReference type="InterPro" id="IPR011006">
    <property type="entry name" value="CheY-like_superfamily"/>
</dbReference>
<dbReference type="Gene3D" id="3.40.50.2300">
    <property type="match status" value="1"/>
</dbReference>
<dbReference type="Pfam" id="PF00072">
    <property type="entry name" value="Response_reg"/>
    <property type="match status" value="1"/>
</dbReference>
<proteinExistence type="predicted"/>
<keyword evidence="1 2" id="KW-0597">Phosphoprotein</keyword>
<feature type="modified residue" description="4-aspartylphosphate" evidence="2">
    <location>
        <position position="292"/>
    </location>
</feature>
<dbReference type="SUPFAM" id="SSF52172">
    <property type="entry name" value="CheY-like"/>
    <property type="match status" value="1"/>
</dbReference>
<evidence type="ECO:0000259" key="3">
    <source>
        <dbReference type="PROSITE" id="PS50110"/>
    </source>
</evidence>
<dbReference type="InterPro" id="IPR050595">
    <property type="entry name" value="Bact_response_regulator"/>
</dbReference>
<dbReference type="CDD" id="cd17540">
    <property type="entry name" value="REC_PhyR"/>
    <property type="match status" value="1"/>
</dbReference>
<dbReference type="AlphaFoldDB" id="A0A1I0YFA7"/>
<organism evidence="4 5">
    <name type="scientific">Poseidonocella pacifica</name>
    <dbReference type="NCBI Taxonomy" id="871651"/>
    <lineage>
        <taxon>Bacteria</taxon>
        <taxon>Pseudomonadati</taxon>
        <taxon>Pseudomonadota</taxon>
        <taxon>Alphaproteobacteria</taxon>
        <taxon>Rhodobacterales</taxon>
        <taxon>Roseobacteraceae</taxon>
        <taxon>Poseidonocella</taxon>
    </lineage>
</organism>
<dbReference type="Pfam" id="PF22233">
    <property type="entry name" value="PhyR_sigma-like"/>
    <property type="match status" value="1"/>
</dbReference>
<accession>A0A1I0YFA7</accession>
<dbReference type="Gene3D" id="1.20.140.160">
    <property type="match status" value="1"/>
</dbReference>
<sequence length="366" mass="40106">MSFSVTPFFTGALGGRLRHAELLKKVVELVRYGLARKLVERTLQIAFDFLVDTGRSVFHTHVFHLGIVQISALPSGTEPATERIVPMWNEKKVTLMSGPSSEALADEIGANLPFLRRYSRALTGSQTSGDRYAIATLETILSDRDAYQRALGPKVALFRAFHVIWTSTGAPVDTASEDTGLASVAHRHLAGLTPNTREALLLSTIEEFSLAEVASIMEIEDDEAAELVEIAHTEMSRSTSGKIMIIEDEAIISMDLEAIVTEMGHRVTGIARTEDKAIDLAGREQPDLILSDIQLADDSSGIDAVGRILSKHGDIPVIFITAFPERLLTGERREPVYLISKPYTEEQVRSAVSQAMFFSSTETLHA</sequence>
<gene>
    <name evidence="4" type="ORF">SAMN05421688_3037</name>
</gene>
<dbReference type="GO" id="GO:0000160">
    <property type="term" value="P:phosphorelay signal transduction system"/>
    <property type="evidence" value="ECO:0007669"/>
    <property type="project" value="InterPro"/>
</dbReference>
<dbReference type="STRING" id="871651.SAMN05421688_3037"/>
<dbReference type="EMBL" id="FOJU01000005">
    <property type="protein sequence ID" value="SFB12024.1"/>
    <property type="molecule type" value="Genomic_DNA"/>
</dbReference>
<dbReference type="PANTHER" id="PTHR44591">
    <property type="entry name" value="STRESS RESPONSE REGULATOR PROTEIN 1"/>
    <property type="match status" value="1"/>
</dbReference>
<keyword evidence="5" id="KW-1185">Reference proteome</keyword>
<name>A0A1I0YFA7_9RHOB</name>
<evidence type="ECO:0000256" key="2">
    <source>
        <dbReference type="PROSITE-ProRule" id="PRU00169"/>
    </source>
</evidence>
<dbReference type="PANTHER" id="PTHR44591:SF3">
    <property type="entry name" value="RESPONSE REGULATORY DOMAIN-CONTAINING PROTEIN"/>
    <property type="match status" value="1"/>
</dbReference>
<dbReference type="PROSITE" id="PS50110">
    <property type="entry name" value="RESPONSE_REGULATORY"/>
    <property type="match status" value="1"/>
</dbReference>
<dbReference type="InterPro" id="IPR001789">
    <property type="entry name" value="Sig_transdc_resp-reg_receiver"/>
</dbReference>
<dbReference type="SUPFAM" id="SSF88659">
    <property type="entry name" value="Sigma3 and sigma4 domains of RNA polymerase sigma factors"/>
    <property type="match status" value="1"/>
</dbReference>
<evidence type="ECO:0000313" key="4">
    <source>
        <dbReference type="EMBL" id="SFB12024.1"/>
    </source>
</evidence>
<dbReference type="Pfam" id="PF22029">
    <property type="entry name" value="PhyR_sigma2"/>
    <property type="match status" value="1"/>
</dbReference>
<evidence type="ECO:0000313" key="5">
    <source>
        <dbReference type="Proteomes" id="UP000198796"/>
    </source>
</evidence>
<dbReference type="InterPro" id="IPR053867">
    <property type="entry name" value="PhyR_sigma4"/>
</dbReference>
<dbReference type="Proteomes" id="UP000198796">
    <property type="component" value="Unassembled WGS sequence"/>
</dbReference>
<protein>
    <submittedName>
        <fullName evidence="4">Response regulator receiver protein</fullName>
    </submittedName>
</protein>
<dbReference type="NCBIfam" id="NF006623">
    <property type="entry name" value="PRK09191.1"/>
    <property type="match status" value="1"/>
</dbReference>